<feature type="domain" description="GFO/IDH/MocA-like oxidoreductase" evidence="4">
    <location>
        <begin position="559"/>
        <end position="714"/>
    </location>
</feature>
<dbReference type="InterPro" id="IPR000835">
    <property type="entry name" value="HTH_MarR-typ"/>
</dbReference>
<organism evidence="5 6">
    <name type="scientific">Cutibacterium modestum HL044PA1</name>
    <dbReference type="NCBI Taxonomy" id="765109"/>
    <lineage>
        <taxon>Bacteria</taxon>
        <taxon>Bacillati</taxon>
        <taxon>Actinomycetota</taxon>
        <taxon>Actinomycetes</taxon>
        <taxon>Propionibacteriales</taxon>
        <taxon>Propionibacteriaceae</taxon>
        <taxon>Cutibacterium</taxon>
        <taxon>Cutibacterium modestum</taxon>
    </lineage>
</organism>
<evidence type="ECO:0000256" key="1">
    <source>
        <dbReference type="ARBA" id="ARBA00006479"/>
    </source>
</evidence>
<dbReference type="SUPFAM" id="SSF46785">
    <property type="entry name" value="Winged helix' DNA-binding domain"/>
    <property type="match status" value="1"/>
</dbReference>
<dbReference type="Gene3D" id="3.30.360.10">
    <property type="entry name" value="Dihydrodipicolinate Reductase, domain 2"/>
    <property type="match status" value="1"/>
</dbReference>
<keyword evidence="6" id="KW-1185">Reference proteome</keyword>
<evidence type="ECO:0000259" key="4">
    <source>
        <dbReference type="Pfam" id="PF22725"/>
    </source>
</evidence>
<accession>A0ABN0C5T8</accession>
<dbReference type="InterPro" id="IPR000683">
    <property type="entry name" value="Gfo/Idh/MocA-like_OxRdtase_N"/>
</dbReference>
<dbReference type="Pfam" id="PF00480">
    <property type="entry name" value="ROK"/>
    <property type="match status" value="1"/>
</dbReference>
<dbReference type="CDD" id="cd23763">
    <property type="entry name" value="ASKHA_ATPase_ROK"/>
    <property type="match status" value="1"/>
</dbReference>
<comment type="caution">
    <text evidence="5">The sequence shown here is derived from an EMBL/GenBank/DDBJ whole genome shotgun (WGS) entry which is preliminary data.</text>
</comment>
<dbReference type="SUPFAM" id="SSF55347">
    <property type="entry name" value="Glyceraldehyde-3-phosphate dehydrogenase-like, C-terminal domain"/>
    <property type="match status" value="1"/>
</dbReference>
<protein>
    <submittedName>
        <fullName evidence="5">Oxidoreductase, NAD-binding domain protein</fullName>
    </submittedName>
</protein>
<evidence type="ECO:0000259" key="3">
    <source>
        <dbReference type="Pfam" id="PF12802"/>
    </source>
</evidence>
<dbReference type="InterPro" id="IPR043129">
    <property type="entry name" value="ATPase_NBD"/>
</dbReference>
<proteinExistence type="inferred from homology"/>
<dbReference type="PANTHER" id="PTHR43708:SF8">
    <property type="entry name" value="OXIDOREDUCTASE"/>
    <property type="match status" value="1"/>
</dbReference>
<sequence>MSETAASFVQPLDQLVRVVHAHFKQEVKSSFEICLYKGCEGVVFRLGNGELTVAKRDRRSERADDVLLELRAGDAMSAADLVEATGLSRPTVISILNDLESSGWVIRGASDPGGLGRPATTWSLGGDVGIVIGADILVDSMLMVAVTFGGTIMAARSSRLSQYRPDARLEAVVSAIESLRDACRDKGPLLHLAVSTTGVVDGEGRVVRSDLVPQWTGLNLGHLLSQRVDVPVTVDNDINMAAYGEFCQRRQRGALDPDADMLLVRMSRGLHTGLVLNGQLHRGRTWNAGEISDVLDLRLDGDETPDDDWIDRAALTTGSVAAVIDPDVIVMSGPTNASVTVIRRIIERLISRRPLGSESMTAEVEELGRAASVVGTLNTALEVVTRKALGTEHPHPVALRDMAKVVSAVEKGQHSVMTTHREERLGDHMRVGVVGVGARCRLALNAEMEGNEGVVTAVCEPHHLARKRVAERLGKDPDSITITSDVAGLIASGIDVAFVTSPDDTHAEVTCPLLEAGIPVYLEKPLAVTMATATKILTTAFETGTKLYVGHNMRHMNVVRSMRDLIRTGRIGEVKAIWCRHFVGSGGDFYFKDWHATREHGTGLLLQKAAHDIDVMHWFADSYTADVVGMGGLTLYDQITDRRDNSDQLMGDWYSLDNWPPLTQKGLNPVIDVEDISMMLMRMDSGVFASYQQCHYTPDYWRNYTVIGTEGRIENFGDGEGGVIRLWNKRTHYNADGDEIFPIIGDANGHGDADVLTVTEFLNFVRNGTCTDTSPLGAWYAVAAGIEATESLRHGSTPRQVPTLDDEIVRYFNNNQVK</sequence>
<dbReference type="EMBL" id="ADZU01000023">
    <property type="protein sequence ID" value="EFS92406.1"/>
    <property type="molecule type" value="Genomic_DNA"/>
</dbReference>
<evidence type="ECO:0000313" key="5">
    <source>
        <dbReference type="EMBL" id="EFS92406.1"/>
    </source>
</evidence>
<gene>
    <name evidence="5" type="ORF">HMPREF9607_01349</name>
</gene>
<dbReference type="PANTHER" id="PTHR43708">
    <property type="entry name" value="CONSERVED EXPRESSED OXIDOREDUCTASE (EUROFUNG)"/>
    <property type="match status" value="1"/>
</dbReference>
<dbReference type="Pfam" id="PF22725">
    <property type="entry name" value="GFO_IDH_MocA_C3"/>
    <property type="match status" value="1"/>
</dbReference>
<dbReference type="Gene3D" id="3.30.420.40">
    <property type="match status" value="2"/>
</dbReference>
<dbReference type="InterPro" id="IPR036291">
    <property type="entry name" value="NAD(P)-bd_dom_sf"/>
</dbReference>
<name>A0ABN0C5T8_9ACTN</name>
<dbReference type="Gene3D" id="3.40.50.720">
    <property type="entry name" value="NAD(P)-binding Rossmann-like Domain"/>
    <property type="match status" value="1"/>
</dbReference>
<dbReference type="Pfam" id="PF12802">
    <property type="entry name" value="MarR_2"/>
    <property type="match status" value="1"/>
</dbReference>
<dbReference type="SUPFAM" id="SSF53067">
    <property type="entry name" value="Actin-like ATPase domain"/>
    <property type="match status" value="1"/>
</dbReference>
<feature type="domain" description="Gfo/Idh/MocA-like oxidoreductase N-terminal" evidence="2">
    <location>
        <begin position="429"/>
        <end position="551"/>
    </location>
</feature>
<evidence type="ECO:0000259" key="2">
    <source>
        <dbReference type="Pfam" id="PF01408"/>
    </source>
</evidence>
<dbReference type="InterPro" id="IPR051317">
    <property type="entry name" value="Gfo/Idh/MocA_oxidoreduct"/>
</dbReference>
<dbReference type="Gene3D" id="1.10.10.10">
    <property type="entry name" value="Winged helix-like DNA-binding domain superfamily/Winged helix DNA-binding domain"/>
    <property type="match status" value="1"/>
</dbReference>
<dbReference type="Proteomes" id="UP000003179">
    <property type="component" value="Unassembled WGS sequence"/>
</dbReference>
<dbReference type="Pfam" id="PF01408">
    <property type="entry name" value="GFO_IDH_MocA"/>
    <property type="match status" value="1"/>
</dbReference>
<reference evidence="5" key="1">
    <citation type="submission" date="2010-08" db="EMBL/GenBank/DDBJ databases">
        <authorList>
            <person name="Weinstock G."/>
            <person name="Sodergren E."/>
            <person name="Clifton S."/>
            <person name="Fulton L."/>
            <person name="Fulton B."/>
            <person name="Courtney L."/>
            <person name="Fronick C."/>
            <person name="Harrison M."/>
            <person name="Strong C."/>
            <person name="Farmer C."/>
            <person name="Delahaunty K."/>
            <person name="Markovic C."/>
            <person name="Hall O."/>
            <person name="Minx P."/>
            <person name="Tomlinson C."/>
            <person name="Mitreva M."/>
            <person name="Hou S."/>
            <person name="Chen J."/>
            <person name="Wollam A."/>
            <person name="Pepin K.H."/>
            <person name="Johnson M."/>
            <person name="Bhonagiri V."/>
            <person name="Zhang X."/>
            <person name="Suruliraj S."/>
            <person name="Warren W."/>
            <person name="Chinwalla A."/>
            <person name="Mardis E.R."/>
            <person name="Wilson R.K."/>
        </authorList>
    </citation>
    <scope>NUCLEOTIDE SEQUENCE [LARGE SCALE GENOMIC DNA]</scope>
    <source>
        <strain evidence="5">HL044PA1</strain>
    </source>
</reference>
<comment type="similarity">
    <text evidence="1">Belongs to the ROK (NagC/XylR) family.</text>
</comment>
<dbReference type="InterPro" id="IPR055170">
    <property type="entry name" value="GFO_IDH_MocA-like_dom"/>
</dbReference>
<evidence type="ECO:0000313" key="6">
    <source>
        <dbReference type="Proteomes" id="UP000003179"/>
    </source>
</evidence>
<feature type="domain" description="HTH marR-type" evidence="3">
    <location>
        <begin position="65"/>
        <end position="112"/>
    </location>
</feature>
<dbReference type="InterPro" id="IPR036388">
    <property type="entry name" value="WH-like_DNA-bd_sf"/>
</dbReference>
<dbReference type="InterPro" id="IPR000600">
    <property type="entry name" value="ROK"/>
</dbReference>
<dbReference type="SUPFAM" id="SSF51735">
    <property type="entry name" value="NAD(P)-binding Rossmann-fold domains"/>
    <property type="match status" value="1"/>
</dbReference>
<dbReference type="InterPro" id="IPR036390">
    <property type="entry name" value="WH_DNA-bd_sf"/>
</dbReference>